<organism evidence="1 2">
    <name type="scientific">Leucogyrophana mollusca</name>
    <dbReference type="NCBI Taxonomy" id="85980"/>
    <lineage>
        <taxon>Eukaryota</taxon>
        <taxon>Fungi</taxon>
        <taxon>Dikarya</taxon>
        <taxon>Basidiomycota</taxon>
        <taxon>Agaricomycotina</taxon>
        <taxon>Agaricomycetes</taxon>
        <taxon>Agaricomycetidae</taxon>
        <taxon>Boletales</taxon>
        <taxon>Boletales incertae sedis</taxon>
        <taxon>Leucogyrophana</taxon>
    </lineage>
</organism>
<gene>
    <name evidence="1" type="ORF">BV22DRAFT_1037614</name>
</gene>
<protein>
    <submittedName>
        <fullName evidence="1">Uncharacterized protein</fullName>
    </submittedName>
</protein>
<keyword evidence="2" id="KW-1185">Reference proteome</keyword>
<dbReference type="EMBL" id="MU266489">
    <property type="protein sequence ID" value="KAH7922329.1"/>
    <property type="molecule type" value="Genomic_DNA"/>
</dbReference>
<evidence type="ECO:0000313" key="1">
    <source>
        <dbReference type="EMBL" id="KAH7922329.1"/>
    </source>
</evidence>
<name>A0ACB8BA30_9AGAM</name>
<proteinExistence type="predicted"/>
<sequence>MEAELQAIIIATLRPLDNARCFELACFILLSHDYFLTFAQEVEFFWNGAWTLSRLLFFLNRYLPIIIMILTTTIFFGKDLSARICDRAIRASCTLTVFAVSINQAILLLRVWYMFPRSLSARLLALVSFVACTCASFATLFTAFKDLHSLPLPPEVAAYFPGCTTPPPSDIWRIFIPNMVIHTILFGFTVIRAMDGTWKFAHAPLMRRLLQEGGFIYFLAMVSVCFSAIGARMTAVPMINIPAAFSNFSLTINSLAVSRLMFSIRSLAGKLQTDPRWLLNPAELSRVNWRLAEGQNGGEIVVEMVTCEPDKGSGGSVVLL</sequence>
<comment type="caution">
    <text evidence="1">The sequence shown here is derived from an EMBL/GenBank/DDBJ whole genome shotgun (WGS) entry which is preliminary data.</text>
</comment>
<reference evidence="1" key="1">
    <citation type="journal article" date="2021" name="New Phytol.">
        <title>Evolutionary innovations through gain and loss of genes in the ectomycorrhizal Boletales.</title>
        <authorList>
            <person name="Wu G."/>
            <person name="Miyauchi S."/>
            <person name="Morin E."/>
            <person name="Kuo A."/>
            <person name="Drula E."/>
            <person name="Varga T."/>
            <person name="Kohler A."/>
            <person name="Feng B."/>
            <person name="Cao Y."/>
            <person name="Lipzen A."/>
            <person name="Daum C."/>
            <person name="Hundley H."/>
            <person name="Pangilinan J."/>
            <person name="Johnson J."/>
            <person name="Barry K."/>
            <person name="LaButti K."/>
            <person name="Ng V."/>
            <person name="Ahrendt S."/>
            <person name="Min B."/>
            <person name="Choi I.G."/>
            <person name="Park H."/>
            <person name="Plett J.M."/>
            <person name="Magnuson J."/>
            <person name="Spatafora J.W."/>
            <person name="Nagy L.G."/>
            <person name="Henrissat B."/>
            <person name="Grigoriev I.V."/>
            <person name="Yang Z.L."/>
            <person name="Xu J."/>
            <person name="Martin F.M."/>
        </authorList>
    </citation>
    <scope>NUCLEOTIDE SEQUENCE</scope>
    <source>
        <strain evidence="1">KUC20120723A-06</strain>
    </source>
</reference>
<dbReference type="Proteomes" id="UP000790709">
    <property type="component" value="Unassembled WGS sequence"/>
</dbReference>
<evidence type="ECO:0000313" key="2">
    <source>
        <dbReference type="Proteomes" id="UP000790709"/>
    </source>
</evidence>
<accession>A0ACB8BA30</accession>